<dbReference type="PANTHER" id="PTHR11616">
    <property type="entry name" value="SODIUM/CHLORIDE DEPENDENT TRANSPORTER"/>
    <property type="match status" value="1"/>
</dbReference>
<evidence type="ECO:0000256" key="13">
    <source>
        <dbReference type="ARBA" id="ARBA00037785"/>
    </source>
</evidence>
<evidence type="ECO:0000313" key="18">
    <source>
        <dbReference type="Proteomes" id="UP001458880"/>
    </source>
</evidence>
<dbReference type="AlphaFoldDB" id="A0AAW1KN44"/>
<keyword evidence="18" id="KW-1185">Reference proteome</keyword>
<dbReference type="InterPro" id="IPR037272">
    <property type="entry name" value="SNS_sf"/>
</dbReference>
<feature type="transmembrane region" description="Helical" evidence="16">
    <location>
        <begin position="277"/>
        <end position="296"/>
    </location>
</feature>
<evidence type="ECO:0000256" key="5">
    <source>
        <dbReference type="ARBA" id="ARBA00022847"/>
    </source>
</evidence>
<comment type="function">
    <text evidence="13">Unusual broad substrate spectrum amino acid:sodium cotransporter that promotes absorption of the D isomers of essential amino acids. Neutral amino acids are the preferred substrates, especially methionine and phenylalanine.</text>
</comment>
<dbReference type="GO" id="GO:0089718">
    <property type="term" value="P:amino acid import across plasma membrane"/>
    <property type="evidence" value="ECO:0007669"/>
    <property type="project" value="TreeGrafter"/>
</dbReference>
<protein>
    <recommendedName>
        <fullName evidence="14">Sodium-dependent nutrient amino acid transporter 1</fullName>
    </recommendedName>
</protein>
<evidence type="ECO:0000256" key="2">
    <source>
        <dbReference type="ARBA" id="ARBA00006459"/>
    </source>
</evidence>
<evidence type="ECO:0000256" key="1">
    <source>
        <dbReference type="ARBA" id="ARBA00004141"/>
    </source>
</evidence>
<dbReference type="PANTHER" id="PTHR11616:SF321">
    <property type="entry name" value="SODIUM-DEPENDENT NUTRIENT AMINO ACID TRANSPORTER 1-RELATED"/>
    <property type="match status" value="1"/>
</dbReference>
<comment type="similarity">
    <text evidence="2">Belongs to the sodium:neurotransmitter symporter (SNF) (TC 2.A.22) family.</text>
</comment>
<feature type="transmembrane region" description="Helical" evidence="16">
    <location>
        <begin position="473"/>
        <end position="495"/>
    </location>
</feature>
<accession>A0AAW1KN44</accession>
<keyword evidence="4 16" id="KW-0812">Transmembrane</keyword>
<feature type="transmembrane region" description="Helical" evidence="16">
    <location>
        <begin position="374"/>
        <end position="397"/>
    </location>
</feature>
<feature type="transmembrane region" description="Helical" evidence="16">
    <location>
        <begin position="36"/>
        <end position="56"/>
    </location>
</feature>
<evidence type="ECO:0000256" key="11">
    <source>
        <dbReference type="ARBA" id="ARBA00023180"/>
    </source>
</evidence>
<comment type="subcellular location">
    <subcellularLocation>
        <location evidence="1">Membrane</location>
        <topology evidence="1">Multi-pass membrane protein</topology>
    </subcellularLocation>
</comment>
<dbReference type="GO" id="GO:0005283">
    <property type="term" value="F:amino acid:sodium symporter activity"/>
    <property type="evidence" value="ECO:0007669"/>
    <property type="project" value="TreeGrafter"/>
</dbReference>
<evidence type="ECO:0000256" key="15">
    <source>
        <dbReference type="SAM" id="Coils"/>
    </source>
</evidence>
<evidence type="ECO:0000256" key="4">
    <source>
        <dbReference type="ARBA" id="ARBA00022692"/>
    </source>
</evidence>
<evidence type="ECO:0000256" key="7">
    <source>
        <dbReference type="ARBA" id="ARBA00022989"/>
    </source>
</evidence>
<dbReference type="PROSITE" id="PS50267">
    <property type="entry name" value="NA_NEUROTRAN_SYMP_3"/>
    <property type="match status" value="1"/>
</dbReference>
<gene>
    <name evidence="17" type="ORF">QE152_g21942</name>
</gene>
<feature type="transmembrane region" description="Helical" evidence="16">
    <location>
        <begin position="442"/>
        <end position="461"/>
    </location>
</feature>
<dbReference type="EMBL" id="JASPKY010000208">
    <property type="protein sequence ID" value="KAK9720689.1"/>
    <property type="molecule type" value="Genomic_DNA"/>
</dbReference>
<evidence type="ECO:0000256" key="16">
    <source>
        <dbReference type="SAM" id="Phobius"/>
    </source>
</evidence>
<feature type="transmembrane region" description="Helical" evidence="16">
    <location>
        <begin position="308"/>
        <end position="330"/>
    </location>
</feature>
<comment type="caution">
    <text evidence="17">The sequence shown here is derived from an EMBL/GenBank/DDBJ whole genome shotgun (WGS) entry which is preliminary data.</text>
</comment>
<dbReference type="Proteomes" id="UP001458880">
    <property type="component" value="Unassembled WGS sequence"/>
</dbReference>
<feature type="transmembrane region" description="Helical" evidence="16">
    <location>
        <begin position="207"/>
        <end position="228"/>
    </location>
</feature>
<evidence type="ECO:0000256" key="12">
    <source>
        <dbReference type="ARBA" id="ARBA00023201"/>
    </source>
</evidence>
<evidence type="ECO:0000256" key="10">
    <source>
        <dbReference type="ARBA" id="ARBA00023136"/>
    </source>
</evidence>
<organism evidence="17 18">
    <name type="scientific">Popillia japonica</name>
    <name type="common">Japanese beetle</name>
    <dbReference type="NCBI Taxonomy" id="7064"/>
    <lineage>
        <taxon>Eukaryota</taxon>
        <taxon>Metazoa</taxon>
        <taxon>Ecdysozoa</taxon>
        <taxon>Arthropoda</taxon>
        <taxon>Hexapoda</taxon>
        <taxon>Insecta</taxon>
        <taxon>Pterygota</taxon>
        <taxon>Neoptera</taxon>
        <taxon>Endopterygota</taxon>
        <taxon>Coleoptera</taxon>
        <taxon>Polyphaga</taxon>
        <taxon>Scarabaeiformia</taxon>
        <taxon>Scarabaeidae</taxon>
        <taxon>Rutelinae</taxon>
        <taxon>Popillia</taxon>
    </lineage>
</organism>
<keyword evidence="10 16" id="KW-0472">Membrane</keyword>
<feature type="coiled-coil region" evidence="15">
    <location>
        <begin position="559"/>
        <end position="586"/>
    </location>
</feature>
<keyword evidence="3" id="KW-0813">Transport</keyword>
<feature type="transmembrane region" description="Helical" evidence="16">
    <location>
        <begin position="409"/>
        <end position="430"/>
    </location>
</feature>
<keyword evidence="11" id="KW-0325">Glycoprotein</keyword>
<proteinExistence type="inferred from homology"/>
<dbReference type="SUPFAM" id="SSF161070">
    <property type="entry name" value="SNF-like"/>
    <property type="match status" value="1"/>
</dbReference>
<feature type="transmembrane region" description="Helical" evidence="16">
    <location>
        <begin position="235"/>
        <end position="257"/>
    </location>
</feature>
<evidence type="ECO:0000256" key="8">
    <source>
        <dbReference type="ARBA" id="ARBA00023053"/>
    </source>
</evidence>
<evidence type="ECO:0000256" key="14">
    <source>
        <dbReference type="ARBA" id="ARBA00040215"/>
    </source>
</evidence>
<keyword evidence="9" id="KW-0406">Ion transport</keyword>
<keyword evidence="15" id="KW-0175">Coiled coil</keyword>
<sequence length="589" mass="67427">MQLSYTKAVQRNFFKTIFGNSGNDKYERPQLNFKEFLIIATVYNMNVNYLTAFLELVIYNGAIWVCVLYFILTAVLGMPLSMLFIFLSSYSKKSYLAIWDCAPLLEGIGYSMATIRFTSECYNVMIAASSIVIIVDILKGGLKSSLRRCNFSNAPQSHHMCLPMVNKNFTVSCTPENKTFTSLQYYYSLIVRGNIRGATWKTPRVNVPLLCYVGLVWLIVFFLFTVGFKRLKKIIVNLQIVFSCIMAVLVALVLTGIDFKRHEFRYLEAPNISVKFWVEIIIHAAETTILGNLIWLGSMKPDCLDPKYAVIITSPIKLLLLLLIVCITTITTQESMVAYDIVDKNCFYPTGSEVLMVLIPDVLFRFDIWKIPVALWYLSVFFFALLATLYSIIGLVDSITEKFNSLKKYTLIPTGEVLGSIMESSSYFYFTYGSPPEKYWVALWKAAPIFTIFAFIFALSFQSSAELSKDHNMLVISLSYLQCSAVLLPIVIIMIGRCCRNIKQRTLDYLTKPAPSWGPANPARKLARAKFFPQRDIKCRNITLKCRHKCAVSSNLKYIEEIAYQRKKYLLAKEEMEREMLGERNERHD</sequence>
<keyword evidence="6" id="KW-0029">Amino-acid transport</keyword>
<evidence type="ECO:0000256" key="9">
    <source>
        <dbReference type="ARBA" id="ARBA00023065"/>
    </source>
</evidence>
<dbReference type="GO" id="GO:0005886">
    <property type="term" value="C:plasma membrane"/>
    <property type="evidence" value="ECO:0007669"/>
    <property type="project" value="TreeGrafter"/>
</dbReference>
<evidence type="ECO:0000256" key="3">
    <source>
        <dbReference type="ARBA" id="ARBA00022448"/>
    </source>
</evidence>
<name>A0AAW1KN44_POPJA</name>
<keyword evidence="5" id="KW-0769">Symport</keyword>
<keyword evidence="12" id="KW-0739">Sodium transport</keyword>
<feature type="transmembrane region" description="Helical" evidence="16">
    <location>
        <begin position="62"/>
        <end position="87"/>
    </location>
</feature>
<reference evidence="17 18" key="1">
    <citation type="journal article" date="2024" name="BMC Genomics">
        <title>De novo assembly and annotation of Popillia japonica's genome with initial clues to its potential as an invasive pest.</title>
        <authorList>
            <person name="Cucini C."/>
            <person name="Boschi S."/>
            <person name="Funari R."/>
            <person name="Cardaioli E."/>
            <person name="Iannotti N."/>
            <person name="Marturano G."/>
            <person name="Paoli F."/>
            <person name="Bruttini M."/>
            <person name="Carapelli A."/>
            <person name="Frati F."/>
            <person name="Nardi F."/>
        </authorList>
    </citation>
    <scope>NUCLEOTIDE SEQUENCE [LARGE SCALE GENOMIC DNA]</scope>
    <source>
        <strain evidence="17">DMR45628</strain>
    </source>
</reference>
<evidence type="ECO:0000256" key="6">
    <source>
        <dbReference type="ARBA" id="ARBA00022970"/>
    </source>
</evidence>
<dbReference type="InterPro" id="IPR000175">
    <property type="entry name" value="Na/ntran_symport"/>
</dbReference>
<evidence type="ECO:0000313" key="17">
    <source>
        <dbReference type="EMBL" id="KAK9720689.1"/>
    </source>
</evidence>
<keyword evidence="7 16" id="KW-1133">Transmembrane helix</keyword>
<keyword evidence="8" id="KW-0915">Sodium</keyword>